<evidence type="ECO:0000313" key="3">
    <source>
        <dbReference type="Proteomes" id="UP000245444"/>
    </source>
</evidence>
<dbReference type="Proteomes" id="UP000245444">
    <property type="component" value="Chromosome"/>
</dbReference>
<dbReference type="EMBL" id="CP029553">
    <property type="protein sequence ID" value="AWN49063.1"/>
    <property type="molecule type" value="Genomic_DNA"/>
</dbReference>
<evidence type="ECO:0000256" key="1">
    <source>
        <dbReference type="SAM" id="MobiDB-lite"/>
    </source>
</evidence>
<feature type="compositionally biased region" description="Basic and acidic residues" evidence="1">
    <location>
        <begin position="66"/>
        <end position="82"/>
    </location>
</feature>
<reference evidence="2 3" key="1">
    <citation type="submission" date="2018-05" db="EMBL/GenBank/DDBJ databases">
        <title>Complete Genome Sequence of Methylobacterium sp. 17Sr1-28.</title>
        <authorList>
            <person name="Srinivasan S."/>
        </authorList>
    </citation>
    <scope>NUCLEOTIDE SEQUENCE [LARGE SCALE GENOMIC DNA]</scope>
    <source>
        <strain evidence="2 3">17Sr1-28</strain>
    </source>
</reference>
<organism evidence="2 3">
    <name type="scientific">Methylobacterium terrae</name>
    <dbReference type="NCBI Taxonomy" id="2202827"/>
    <lineage>
        <taxon>Bacteria</taxon>
        <taxon>Pseudomonadati</taxon>
        <taxon>Pseudomonadota</taxon>
        <taxon>Alphaproteobacteria</taxon>
        <taxon>Hyphomicrobiales</taxon>
        <taxon>Methylobacteriaceae</taxon>
        <taxon>Methylobacterium</taxon>
    </lineage>
</organism>
<feature type="region of interest" description="Disordered" evidence="1">
    <location>
        <begin position="66"/>
        <end position="96"/>
    </location>
</feature>
<sequence>MIVARVILVSAMLTTGIVEMTKTVTPRLAEQVPASAPVPAAPAVDPACGGAAWPYLPESCLRAGSRHEAAPRRPVRVIEEQRPAAPVRLPGRSSVG</sequence>
<keyword evidence="3" id="KW-1185">Reference proteome</keyword>
<accession>A0A2U8WSL9</accession>
<evidence type="ECO:0000313" key="2">
    <source>
        <dbReference type="EMBL" id="AWN49063.1"/>
    </source>
</evidence>
<dbReference type="OrthoDB" id="8002396at2"/>
<protein>
    <submittedName>
        <fullName evidence="2">Uncharacterized protein</fullName>
    </submittedName>
</protein>
<proteinExistence type="predicted"/>
<dbReference type="AlphaFoldDB" id="A0A2U8WSL9"/>
<dbReference type="RefSeq" id="WP_109961343.1">
    <property type="nucleotide sequence ID" value="NZ_CP029553.1"/>
</dbReference>
<dbReference type="KEGG" id="mtea:DK419_24105"/>
<gene>
    <name evidence="2" type="ORF">DK419_24105</name>
</gene>
<name>A0A2U8WSL9_9HYPH</name>